<keyword evidence="2" id="KW-0378">Hydrolase</keyword>
<evidence type="ECO:0000259" key="1">
    <source>
        <dbReference type="Pfam" id="PF10026"/>
    </source>
</evidence>
<gene>
    <name evidence="2" type="ORF">SAMN06296416_101634</name>
</gene>
<dbReference type="Pfam" id="PF10026">
    <property type="entry name" value="DUF2268"/>
    <property type="match status" value="1"/>
</dbReference>
<dbReference type="Proteomes" id="UP000219374">
    <property type="component" value="Unassembled WGS sequence"/>
</dbReference>
<evidence type="ECO:0000313" key="2">
    <source>
        <dbReference type="EMBL" id="SOD51461.1"/>
    </source>
</evidence>
<dbReference type="OrthoDB" id="6402335at2"/>
<dbReference type="RefSeq" id="WP_097120767.1">
    <property type="nucleotide sequence ID" value="NZ_OCND01000001.1"/>
</dbReference>
<name>A0A286CYH4_9GAMM</name>
<accession>A0A286CYH4</accession>
<keyword evidence="2" id="KW-0645">Protease</keyword>
<dbReference type="GO" id="GO:0008233">
    <property type="term" value="F:peptidase activity"/>
    <property type="evidence" value="ECO:0007669"/>
    <property type="project" value="UniProtKB-KW"/>
</dbReference>
<dbReference type="GO" id="GO:0006508">
    <property type="term" value="P:proteolysis"/>
    <property type="evidence" value="ECO:0007669"/>
    <property type="project" value="UniProtKB-KW"/>
</dbReference>
<reference evidence="2 3" key="1">
    <citation type="submission" date="2017-09" db="EMBL/GenBank/DDBJ databases">
        <authorList>
            <person name="Ehlers B."/>
            <person name="Leendertz F.H."/>
        </authorList>
    </citation>
    <scope>NUCLEOTIDE SEQUENCE [LARGE SCALE GENOMIC DNA]</scope>
    <source>
        <strain evidence="2 3">CGMCC 1.10978</strain>
    </source>
</reference>
<protein>
    <submittedName>
        <fullName evidence="2">Predicted Zn-dependent protease</fullName>
    </submittedName>
</protein>
<sequence length="290" mass="31125">MNAAAEAASTAQVSTDDVTRFFRVYDAANGKPSVVQLQTQYIEAGSAGLRQFAALRIGSAERLAQKIAADPAMFEDARRCASALPEIRNRIGASLDKLAGLYPAASFPPVTVLIGRGTTGGVTTPAGVIIGLEMLCRADWLQADVSDRFVHLATHEYVHVQQPGAAVDTPDASLLYQALLEGGAELVGELISGQVANIHLHRWAQGRECAIEREFQADADATDLSRWLYNGRGDAERPGDLGYWAGYRVVSAYYAQAKDKTQAIADILDVTPENARQLLQASGWQPACPP</sequence>
<proteinExistence type="predicted"/>
<evidence type="ECO:0000313" key="3">
    <source>
        <dbReference type="Proteomes" id="UP000219374"/>
    </source>
</evidence>
<feature type="domain" description="DUF2268" evidence="1">
    <location>
        <begin position="148"/>
        <end position="264"/>
    </location>
</feature>
<dbReference type="AlphaFoldDB" id="A0A286CYH4"/>
<organism evidence="2 3">
    <name type="scientific">Pseudoxanthomonas wuyuanensis</name>
    <dbReference type="NCBI Taxonomy" id="1073196"/>
    <lineage>
        <taxon>Bacteria</taxon>
        <taxon>Pseudomonadati</taxon>
        <taxon>Pseudomonadota</taxon>
        <taxon>Gammaproteobacteria</taxon>
        <taxon>Lysobacterales</taxon>
        <taxon>Lysobacteraceae</taxon>
        <taxon>Pseudoxanthomonas</taxon>
    </lineage>
</organism>
<dbReference type="EMBL" id="OCND01000001">
    <property type="protein sequence ID" value="SOD51461.1"/>
    <property type="molecule type" value="Genomic_DNA"/>
</dbReference>
<keyword evidence="3" id="KW-1185">Reference proteome</keyword>
<dbReference type="InterPro" id="IPR018728">
    <property type="entry name" value="DUF2268"/>
</dbReference>